<proteinExistence type="predicted"/>
<organism evidence="1">
    <name type="scientific">Methanococcus maripaludis (strain C6 / ATCC BAA-1332)</name>
    <dbReference type="NCBI Taxonomy" id="444158"/>
    <lineage>
        <taxon>Archaea</taxon>
        <taxon>Methanobacteriati</taxon>
        <taxon>Methanobacteriota</taxon>
        <taxon>Methanomada group</taxon>
        <taxon>Methanococci</taxon>
        <taxon>Methanococcales</taxon>
        <taxon>Methanococcaceae</taxon>
        <taxon>Methanococcus</taxon>
    </lineage>
</organism>
<dbReference type="KEGG" id="mmx:MmarC6_0429"/>
<protein>
    <submittedName>
        <fullName evidence="1">Uncharacterized protein</fullName>
    </submittedName>
</protein>
<reference evidence="1" key="1">
    <citation type="submission" date="2007-10" db="EMBL/GenBank/DDBJ databases">
        <title>Complete sequence of Methanococcus maripaludis C6.</title>
        <authorList>
            <consortium name="US DOE Joint Genome Institute"/>
            <person name="Copeland A."/>
            <person name="Lucas S."/>
            <person name="Lapidus A."/>
            <person name="Barry K."/>
            <person name="Glavina del Rio T."/>
            <person name="Dalin E."/>
            <person name="Tice H."/>
            <person name="Pitluck S."/>
            <person name="Clum A."/>
            <person name="Schmutz J."/>
            <person name="Larimer F."/>
            <person name="Land M."/>
            <person name="Hauser L."/>
            <person name="Kyrpides N."/>
            <person name="Mikhailova N."/>
            <person name="Sieprawska-Lupa M."/>
            <person name="Whitman W.B."/>
            <person name="Richardson P."/>
        </authorList>
    </citation>
    <scope>NUCLEOTIDE SEQUENCE [LARGE SCALE GENOMIC DNA]</scope>
    <source>
        <strain evidence="1">C6</strain>
    </source>
</reference>
<dbReference type="EMBL" id="CP000867">
    <property type="protein sequence ID" value="ABX01247.1"/>
    <property type="molecule type" value="Genomic_DNA"/>
</dbReference>
<dbReference type="AlphaFoldDB" id="A9A6F1"/>
<accession>A9A6F1</accession>
<name>A9A6F1_METM6</name>
<dbReference type="HOGENOM" id="CLU_856888_0_0_2"/>
<gene>
    <name evidence="1" type="ordered locus">MmarC6_0429</name>
</gene>
<sequence>MDSVFSGIVATTGITNGKRLYKEDLESFVENMNRFGMRPINIDHNMSKCIGKAGNAEIIELENGELAVQCTIYYYDSIEIIDDEIGSFSRMFSSKNSQGFHNVIPPETLVIAYDYDFQDPKFEEYMGSLKYQNIEIKENVRHASGIIPQIVIHFPHDLIYALYWWAFLILKDSANKTVEKVSSKISDDISDMISKNILNIWEILKNSSHILKDSKLPEIELSLFGNPNIEIKFNLKDIDSLKKYFNFENFLDIVSTGIKYSKKYDIQKIRYSLTPEGWKFNYMVDMSGSTIYPREEGEKIYQKIVTMDKVGMGLSMEAMFKKKD</sequence>
<evidence type="ECO:0000313" key="1">
    <source>
        <dbReference type="EMBL" id="ABX01247.1"/>
    </source>
</evidence>